<accession>A0A8I1KIB0</accession>
<dbReference type="Gene3D" id="3.90.1580.10">
    <property type="entry name" value="paralog of FGE (formylglycine-generating enzyme)"/>
    <property type="match status" value="1"/>
</dbReference>
<reference evidence="4 5" key="1">
    <citation type="submission" date="2020-12" db="EMBL/GenBank/DDBJ databases">
        <title>Revised draft genomes of Rhodomicrobium vannielii ATCC 17100 and Rhodomicrobium udaipurense JA643.</title>
        <authorList>
            <person name="Conners E.M."/>
            <person name="Davenport E.J."/>
            <person name="Bose A."/>
        </authorList>
    </citation>
    <scope>NUCLEOTIDE SEQUENCE [LARGE SCALE GENOMIC DNA]</scope>
    <source>
        <strain evidence="4 5">JA643</strain>
    </source>
</reference>
<evidence type="ECO:0000259" key="3">
    <source>
        <dbReference type="Pfam" id="PF03781"/>
    </source>
</evidence>
<dbReference type="InterPro" id="IPR005532">
    <property type="entry name" value="SUMF_dom"/>
</dbReference>
<dbReference type="InterPro" id="IPR051043">
    <property type="entry name" value="Sulfatase_Mod_Factor_Kinase"/>
</dbReference>
<keyword evidence="2" id="KW-0732">Signal</keyword>
<dbReference type="Proteomes" id="UP000623250">
    <property type="component" value="Unassembled WGS sequence"/>
</dbReference>
<feature type="region of interest" description="Disordered" evidence="1">
    <location>
        <begin position="50"/>
        <end position="69"/>
    </location>
</feature>
<sequence length="281" mass="31378">MIGAFLVVLVVLFMPQSADAQRRSSQADAPKTFRDCSNCPEMVPLPAGEFLMGSPETERGRNKDEGPQRRVSVPAFAAGKYEVTFAEYDACVADGGCANKPADEGWGRGRKPAINVSWDDAQAYVSWLSRTTGQPYRLLTEAEWEYAARGQTTVAERVLPFSTGRTINYRQANYDANFVYPGGQQGEYRQKTTNVGSFQRNAFGLHDMHGNAWEWVEDCYRPTYEGAPTDATAVQDATCELRILRGGSWNYHPRLLRSAYRYATPGTIRLNSFGFRVARPL</sequence>
<dbReference type="RefSeq" id="WP_037232388.1">
    <property type="nucleotide sequence ID" value="NZ_JAEMUK010000079.1"/>
</dbReference>
<feature type="signal peptide" evidence="2">
    <location>
        <begin position="1"/>
        <end position="20"/>
    </location>
</feature>
<dbReference type="InterPro" id="IPR042095">
    <property type="entry name" value="SUMF_sf"/>
</dbReference>
<dbReference type="InterPro" id="IPR016187">
    <property type="entry name" value="CTDL_fold"/>
</dbReference>
<comment type="caution">
    <text evidence="4">The sequence shown here is derived from an EMBL/GenBank/DDBJ whole genome shotgun (WGS) entry which is preliminary data.</text>
</comment>
<keyword evidence="5" id="KW-1185">Reference proteome</keyword>
<feature type="domain" description="Sulfatase-modifying factor enzyme-like" evidence="3">
    <location>
        <begin position="39"/>
        <end position="279"/>
    </location>
</feature>
<name>A0A8I1KIB0_9HYPH</name>
<dbReference type="Pfam" id="PF03781">
    <property type="entry name" value="FGE-sulfatase"/>
    <property type="match status" value="1"/>
</dbReference>
<gene>
    <name evidence="4" type="ORF">JDN41_13370</name>
</gene>
<dbReference type="SUPFAM" id="SSF56436">
    <property type="entry name" value="C-type lectin-like"/>
    <property type="match status" value="1"/>
</dbReference>
<proteinExistence type="predicted"/>
<organism evidence="4 5">
    <name type="scientific">Rhodomicrobium udaipurense</name>
    <dbReference type="NCBI Taxonomy" id="1202716"/>
    <lineage>
        <taxon>Bacteria</taxon>
        <taxon>Pseudomonadati</taxon>
        <taxon>Pseudomonadota</taxon>
        <taxon>Alphaproteobacteria</taxon>
        <taxon>Hyphomicrobiales</taxon>
        <taxon>Hyphomicrobiaceae</taxon>
        <taxon>Rhodomicrobium</taxon>
    </lineage>
</organism>
<evidence type="ECO:0000313" key="5">
    <source>
        <dbReference type="Proteomes" id="UP000623250"/>
    </source>
</evidence>
<dbReference type="PANTHER" id="PTHR23150:SF35">
    <property type="entry name" value="BLL6746 PROTEIN"/>
    <property type="match status" value="1"/>
</dbReference>
<feature type="compositionally biased region" description="Basic and acidic residues" evidence="1">
    <location>
        <begin position="56"/>
        <end position="68"/>
    </location>
</feature>
<evidence type="ECO:0000313" key="4">
    <source>
        <dbReference type="EMBL" id="MBJ7544540.1"/>
    </source>
</evidence>
<dbReference type="GO" id="GO:0120147">
    <property type="term" value="F:formylglycine-generating oxidase activity"/>
    <property type="evidence" value="ECO:0007669"/>
    <property type="project" value="TreeGrafter"/>
</dbReference>
<evidence type="ECO:0000256" key="2">
    <source>
        <dbReference type="SAM" id="SignalP"/>
    </source>
</evidence>
<feature type="chain" id="PRO_5034662290" evidence="2">
    <location>
        <begin position="21"/>
        <end position="281"/>
    </location>
</feature>
<dbReference type="AlphaFoldDB" id="A0A8I1KIB0"/>
<protein>
    <submittedName>
        <fullName evidence="4">Formylglycine-generating enzyme family protein</fullName>
    </submittedName>
</protein>
<dbReference type="EMBL" id="JAEMUK010000079">
    <property type="protein sequence ID" value="MBJ7544540.1"/>
    <property type="molecule type" value="Genomic_DNA"/>
</dbReference>
<evidence type="ECO:0000256" key="1">
    <source>
        <dbReference type="SAM" id="MobiDB-lite"/>
    </source>
</evidence>
<dbReference type="PANTHER" id="PTHR23150">
    <property type="entry name" value="SULFATASE MODIFYING FACTOR 1, 2"/>
    <property type="match status" value="1"/>
</dbReference>